<keyword evidence="3" id="KW-1185">Reference proteome</keyword>
<dbReference type="VEuPathDB" id="FungiDB:ASPWEDRAFT_116870"/>
<accession>A0A1L9RC66</accession>
<dbReference type="Gene3D" id="3.40.640.10">
    <property type="entry name" value="Type I PLP-dependent aspartate aminotransferase-like (Major domain)"/>
    <property type="match status" value="1"/>
</dbReference>
<dbReference type="EMBL" id="KV878215">
    <property type="protein sequence ID" value="OJJ32510.1"/>
    <property type="molecule type" value="Genomic_DNA"/>
</dbReference>
<dbReference type="SUPFAM" id="SSF53383">
    <property type="entry name" value="PLP-dependent transferases"/>
    <property type="match status" value="1"/>
</dbReference>
<dbReference type="PANTHER" id="PTHR42858">
    <property type="entry name" value="AMINOTRANSFERASE"/>
    <property type="match status" value="1"/>
</dbReference>
<dbReference type="CDD" id="cd00609">
    <property type="entry name" value="AAT_like"/>
    <property type="match status" value="1"/>
</dbReference>
<dbReference type="InterPro" id="IPR015424">
    <property type="entry name" value="PyrdxlP-dep_Trfase"/>
</dbReference>
<dbReference type="GO" id="GO:0030170">
    <property type="term" value="F:pyridoxal phosphate binding"/>
    <property type="evidence" value="ECO:0007669"/>
    <property type="project" value="InterPro"/>
</dbReference>
<dbReference type="Proteomes" id="UP000184383">
    <property type="component" value="Unassembled WGS sequence"/>
</dbReference>
<sequence length="421" mass="46598">MQPDKIDLFQGWPAPAIIPTERLKQAAITSLSNESISSQGCAYGPDEGYLPLRESIATWLTGCYTPTHSVTLERICISGGASQNLACVLQVFTDPAQTQCIWLVEPTYHLVFRVFEDAGFSGRLRGISEDADGMDVDALERALDGFDGTIAACDKPTKPHRPYRKIYKHIIYLVPTFSNPSGTTMSLPRRESLIRVARKYDALVICDDVYDFLHWSGPRLPRLVDIDRTLDSGPADRFGNVVSNGSFSKLIGPGCRVGWAEGMEDFVYGLSQAGSTVSGGAPSQLMSTFVHDLFRDDFLPGYITNTIIPTGSRRYELMKDVIERYLVPLGVIFYPDSYSPSAGGYYIWLRLPGALNATTVCEEALKQQNLMLGNGNLFAVPGAATKSDVHQRLRLCFMWVEEERLVEGIRRLGILLKTLSC</sequence>
<dbReference type="GO" id="GO:0047536">
    <property type="term" value="F:2-aminoadipate transaminase activity"/>
    <property type="evidence" value="ECO:0007669"/>
    <property type="project" value="TreeGrafter"/>
</dbReference>
<dbReference type="PANTHER" id="PTHR42858:SF1">
    <property type="entry name" value="LD15494P"/>
    <property type="match status" value="1"/>
</dbReference>
<evidence type="ECO:0000259" key="1">
    <source>
        <dbReference type="Pfam" id="PF00155"/>
    </source>
</evidence>
<dbReference type="STRING" id="1073089.A0A1L9RC66"/>
<dbReference type="InterPro" id="IPR004839">
    <property type="entry name" value="Aminotransferase_I/II_large"/>
</dbReference>
<gene>
    <name evidence="2" type="ORF">ASPWEDRAFT_116870</name>
</gene>
<protein>
    <recommendedName>
        <fullName evidence="1">Aminotransferase class I/classII large domain-containing protein</fullName>
    </recommendedName>
</protein>
<dbReference type="OrthoDB" id="7042322at2759"/>
<dbReference type="InterPro" id="IPR015422">
    <property type="entry name" value="PyrdxlP-dep_Trfase_small"/>
</dbReference>
<dbReference type="FunFam" id="3.40.640.10:FF:000080">
    <property type="entry name" value="Aminotransferase, putative"/>
    <property type="match status" value="1"/>
</dbReference>
<dbReference type="Gene3D" id="3.90.1150.10">
    <property type="entry name" value="Aspartate Aminotransferase, domain 1"/>
    <property type="match status" value="1"/>
</dbReference>
<proteinExistence type="predicted"/>
<dbReference type="AlphaFoldDB" id="A0A1L9RC66"/>
<name>A0A1L9RC66_ASPWE</name>
<dbReference type="GeneID" id="63744541"/>
<evidence type="ECO:0000313" key="3">
    <source>
        <dbReference type="Proteomes" id="UP000184383"/>
    </source>
</evidence>
<dbReference type="InterPro" id="IPR015421">
    <property type="entry name" value="PyrdxlP-dep_Trfase_major"/>
</dbReference>
<feature type="domain" description="Aminotransferase class I/classII large" evidence="1">
    <location>
        <begin position="21"/>
        <end position="410"/>
    </location>
</feature>
<dbReference type="RefSeq" id="XP_040686187.1">
    <property type="nucleotide sequence ID" value="XM_040828693.1"/>
</dbReference>
<evidence type="ECO:0000313" key="2">
    <source>
        <dbReference type="EMBL" id="OJJ32510.1"/>
    </source>
</evidence>
<dbReference type="Pfam" id="PF00155">
    <property type="entry name" value="Aminotran_1_2"/>
    <property type="match status" value="1"/>
</dbReference>
<reference evidence="3" key="1">
    <citation type="journal article" date="2017" name="Genome Biol.">
        <title>Comparative genomics reveals high biological diversity and specific adaptations in the industrially and medically important fungal genus Aspergillus.</title>
        <authorList>
            <person name="de Vries R.P."/>
            <person name="Riley R."/>
            <person name="Wiebenga A."/>
            <person name="Aguilar-Osorio G."/>
            <person name="Amillis S."/>
            <person name="Uchima C.A."/>
            <person name="Anderluh G."/>
            <person name="Asadollahi M."/>
            <person name="Askin M."/>
            <person name="Barry K."/>
            <person name="Battaglia E."/>
            <person name="Bayram O."/>
            <person name="Benocci T."/>
            <person name="Braus-Stromeyer S.A."/>
            <person name="Caldana C."/>
            <person name="Canovas D."/>
            <person name="Cerqueira G.C."/>
            <person name="Chen F."/>
            <person name="Chen W."/>
            <person name="Choi C."/>
            <person name="Clum A."/>
            <person name="Dos Santos R.A."/>
            <person name="Damasio A.R."/>
            <person name="Diallinas G."/>
            <person name="Emri T."/>
            <person name="Fekete E."/>
            <person name="Flipphi M."/>
            <person name="Freyberg S."/>
            <person name="Gallo A."/>
            <person name="Gournas C."/>
            <person name="Habgood R."/>
            <person name="Hainaut M."/>
            <person name="Harispe M.L."/>
            <person name="Henrissat B."/>
            <person name="Hilden K.S."/>
            <person name="Hope R."/>
            <person name="Hossain A."/>
            <person name="Karabika E."/>
            <person name="Karaffa L."/>
            <person name="Karanyi Z."/>
            <person name="Krasevec N."/>
            <person name="Kuo A."/>
            <person name="Kusch H."/>
            <person name="LaButti K."/>
            <person name="Lagendijk E.L."/>
            <person name="Lapidus A."/>
            <person name="Levasseur A."/>
            <person name="Lindquist E."/>
            <person name="Lipzen A."/>
            <person name="Logrieco A.F."/>
            <person name="MacCabe A."/>
            <person name="Maekelae M.R."/>
            <person name="Malavazi I."/>
            <person name="Melin P."/>
            <person name="Meyer V."/>
            <person name="Mielnichuk N."/>
            <person name="Miskei M."/>
            <person name="Molnar A.P."/>
            <person name="Mule G."/>
            <person name="Ngan C.Y."/>
            <person name="Orejas M."/>
            <person name="Orosz E."/>
            <person name="Ouedraogo J.P."/>
            <person name="Overkamp K.M."/>
            <person name="Park H.-S."/>
            <person name="Perrone G."/>
            <person name="Piumi F."/>
            <person name="Punt P.J."/>
            <person name="Ram A.F."/>
            <person name="Ramon A."/>
            <person name="Rauscher S."/>
            <person name="Record E."/>
            <person name="Riano-Pachon D.M."/>
            <person name="Robert V."/>
            <person name="Roehrig J."/>
            <person name="Ruller R."/>
            <person name="Salamov A."/>
            <person name="Salih N.S."/>
            <person name="Samson R.A."/>
            <person name="Sandor E."/>
            <person name="Sanguinetti M."/>
            <person name="Schuetze T."/>
            <person name="Sepcic K."/>
            <person name="Shelest E."/>
            <person name="Sherlock G."/>
            <person name="Sophianopoulou V."/>
            <person name="Squina F.M."/>
            <person name="Sun H."/>
            <person name="Susca A."/>
            <person name="Todd R.B."/>
            <person name="Tsang A."/>
            <person name="Unkles S.E."/>
            <person name="van de Wiele N."/>
            <person name="van Rossen-Uffink D."/>
            <person name="Oliveira J.V."/>
            <person name="Vesth T.C."/>
            <person name="Visser J."/>
            <person name="Yu J.-H."/>
            <person name="Zhou M."/>
            <person name="Andersen M.R."/>
            <person name="Archer D.B."/>
            <person name="Baker S.E."/>
            <person name="Benoit I."/>
            <person name="Brakhage A.A."/>
            <person name="Braus G.H."/>
            <person name="Fischer R."/>
            <person name="Frisvad J.C."/>
            <person name="Goldman G.H."/>
            <person name="Houbraken J."/>
            <person name="Oakley B."/>
            <person name="Pocsi I."/>
            <person name="Scazzocchio C."/>
            <person name="Seiboth B."/>
            <person name="vanKuyk P.A."/>
            <person name="Wortman J."/>
            <person name="Dyer P.S."/>
            <person name="Grigoriev I.V."/>
        </authorList>
    </citation>
    <scope>NUCLEOTIDE SEQUENCE [LARGE SCALE GENOMIC DNA]</scope>
    <source>
        <strain evidence="3">DTO 134E9</strain>
    </source>
</reference>
<organism evidence="2 3">
    <name type="scientific">Aspergillus wentii DTO 134E9</name>
    <dbReference type="NCBI Taxonomy" id="1073089"/>
    <lineage>
        <taxon>Eukaryota</taxon>
        <taxon>Fungi</taxon>
        <taxon>Dikarya</taxon>
        <taxon>Ascomycota</taxon>
        <taxon>Pezizomycotina</taxon>
        <taxon>Eurotiomycetes</taxon>
        <taxon>Eurotiomycetidae</taxon>
        <taxon>Eurotiales</taxon>
        <taxon>Aspergillaceae</taxon>
        <taxon>Aspergillus</taxon>
        <taxon>Aspergillus subgen. Cremei</taxon>
    </lineage>
</organism>